<keyword evidence="1" id="KW-0472">Membrane</keyword>
<reference evidence="3" key="1">
    <citation type="journal article" date="2019" name="Int. J. Syst. Evol. Microbiol.">
        <title>The Global Catalogue of Microorganisms (GCM) 10K type strain sequencing project: providing services to taxonomists for standard genome sequencing and annotation.</title>
        <authorList>
            <consortium name="The Broad Institute Genomics Platform"/>
            <consortium name="The Broad Institute Genome Sequencing Center for Infectious Disease"/>
            <person name="Wu L."/>
            <person name="Ma J."/>
        </authorList>
    </citation>
    <scope>NUCLEOTIDE SEQUENCE [LARGE SCALE GENOMIC DNA]</scope>
    <source>
        <strain evidence="3">KCTC 42498</strain>
    </source>
</reference>
<dbReference type="RefSeq" id="WP_377504632.1">
    <property type="nucleotide sequence ID" value="NZ_JBHULU010000010.1"/>
</dbReference>
<feature type="transmembrane region" description="Helical" evidence="1">
    <location>
        <begin position="57"/>
        <end position="78"/>
    </location>
</feature>
<accession>A0ABW5IKB1</accession>
<dbReference type="Proteomes" id="UP001597544">
    <property type="component" value="Unassembled WGS sequence"/>
</dbReference>
<evidence type="ECO:0000313" key="3">
    <source>
        <dbReference type="Proteomes" id="UP001597544"/>
    </source>
</evidence>
<proteinExistence type="predicted"/>
<evidence type="ECO:0000256" key="1">
    <source>
        <dbReference type="SAM" id="Phobius"/>
    </source>
</evidence>
<keyword evidence="1" id="KW-0812">Transmembrane</keyword>
<dbReference type="EMBL" id="JBHULU010000010">
    <property type="protein sequence ID" value="MFD2513654.1"/>
    <property type="molecule type" value="Genomic_DNA"/>
</dbReference>
<protein>
    <submittedName>
        <fullName evidence="2">Uncharacterized protein</fullName>
    </submittedName>
</protein>
<comment type="caution">
    <text evidence="2">The sequence shown here is derived from an EMBL/GenBank/DDBJ whole genome shotgun (WGS) entry which is preliminary data.</text>
</comment>
<name>A0ABW5IKB1_9BACT</name>
<sequence length="79" mass="8826">MSSYKQLASVSGRSLLSVLGKSYLYFRFRNQEKVQQELIRKYEGRFENAGTVLLADIFMALAVVTAVTLVAGIIYLFAA</sequence>
<organism evidence="2 3">
    <name type="scientific">Pontibacter locisalis</name>
    <dbReference type="NCBI Taxonomy" id="1719035"/>
    <lineage>
        <taxon>Bacteria</taxon>
        <taxon>Pseudomonadati</taxon>
        <taxon>Bacteroidota</taxon>
        <taxon>Cytophagia</taxon>
        <taxon>Cytophagales</taxon>
        <taxon>Hymenobacteraceae</taxon>
        <taxon>Pontibacter</taxon>
    </lineage>
</organism>
<keyword evidence="3" id="KW-1185">Reference proteome</keyword>
<keyword evidence="1" id="KW-1133">Transmembrane helix</keyword>
<evidence type="ECO:0000313" key="2">
    <source>
        <dbReference type="EMBL" id="MFD2513654.1"/>
    </source>
</evidence>
<gene>
    <name evidence="2" type="ORF">ACFSRY_07230</name>
</gene>